<dbReference type="HOGENOM" id="CLU_1824382_0_0_3"/>
<dbReference type="eggNOG" id="ENOG5032297">
    <property type="taxonomic scope" value="Bacteria"/>
</dbReference>
<accession>Q7U4R8</accession>
<organism evidence="1 2">
    <name type="scientific">Parasynechococcus marenigrum (strain WH8102)</name>
    <dbReference type="NCBI Taxonomy" id="84588"/>
    <lineage>
        <taxon>Bacteria</taxon>
        <taxon>Bacillati</taxon>
        <taxon>Cyanobacteriota</taxon>
        <taxon>Cyanophyceae</taxon>
        <taxon>Synechococcales</taxon>
        <taxon>Prochlorococcaceae</taxon>
        <taxon>Parasynechococcus</taxon>
        <taxon>Parasynechococcus marenigrum</taxon>
    </lineage>
</organism>
<reference evidence="1 2" key="1">
    <citation type="journal article" date="2003" name="Nature">
        <title>The genome of a motile marine Synechococcus.</title>
        <authorList>
            <person name="Palenik B."/>
            <person name="Brahamsha B."/>
            <person name="Larimer F."/>
            <person name="Land M."/>
            <person name="Hauser L."/>
            <person name="Chain P."/>
            <person name="Lamerdin J."/>
            <person name="Regala W."/>
            <person name="Allen E.A."/>
            <person name="McCarren J."/>
            <person name="Paulsen I."/>
            <person name="Dufresne A."/>
            <person name="Partensky F."/>
            <person name="Webb E."/>
            <person name="Waterbury J."/>
        </authorList>
    </citation>
    <scope>NUCLEOTIDE SEQUENCE [LARGE SCALE GENOMIC DNA]</scope>
    <source>
        <strain evidence="1 2">WH8102</strain>
    </source>
</reference>
<keyword evidence="2" id="KW-1185">Reference proteome</keyword>
<evidence type="ECO:0000313" key="1">
    <source>
        <dbReference type="EMBL" id="CAE08510.1"/>
    </source>
</evidence>
<dbReference type="KEGG" id="syw:SYNW1995"/>
<sequence>MSALADPRIEALQNQAGASGELDLPIGEGCFRINLRDENIELWQETLEQQNATQSTQLLLACEESGGELKDTRLTWVVGSAIRRASANSPTAAALLLQQLGIPEPLTKAAVDRCPGLGDDLVWAFYLERHGWLIATPVAAIQP</sequence>
<protein>
    <submittedName>
        <fullName evidence="1">Uncharacterized protein</fullName>
    </submittedName>
</protein>
<name>Q7U4R8_PARMW</name>
<dbReference type="EMBL" id="BX569694">
    <property type="protein sequence ID" value="CAE08510.1"/>
    <property type="molecule type" value="Genomic_DNA"/>
</dbReference>
<proteinExistence type="predicted"/>
<evidence type="ECO:0000313" key="2">
    <source>
        <dbReference type="Proteomes" id="UP000001422"/>
    </source>
</evidence>
<dbReference type="AlphaFoldDB" id="Q7U4R8"/>
<dbReference type="RefSeq" id="WP_011128853.1">
    <property type="nucleotide sequence ID" value="NC_005070.1"/>
</dbReference>
<dbReference type="STRING" id="84588.SYNW1995"/>
<gene>
    <name evidence="1" type="ordered locus">SYNW1995</name>
</gene>
<dbReference type="Proteomes" id="UP000001422">
    <property type="component" value="Chromosome"/>
</dbReference>